<reference evidence="3" key="1">
    <citation type="submission" date="2021-01" db="EMBL/GenBank/DDBJ databases">
        <title>Ramlibacter sp. strain AW1 16S ribosomal RNA gene Genome sequencing and assembly.</title>
        <authorList>
            <person name="Kang M."/>
        </authorList>
    </citation>
    <scope>NUCLEOTIDE SEQUENCE</scope>
    <source>
        <strain evidence="3">AW1</strain>
    </source>
</reference>
<feature type="region of interest" description="Disordered" evidence="1">
    <location>
        <begin position="170"/>
        <end position="202"/>
    </location>
</feature>
<dbReference type="InterPro" id="IPR045584">
    <property type="entry name" value="Pilin-like"/>
</dbReference>
<evidence type="ECO:0000313" key="4">
    <source>
        <dbReference type="Proteomes" id="UP000613011"/>
    </source>
</evidence>
<dbReference type="Pfam" id="PF07963">
    <property type="entry name" value="N_methyl"/>
    <property type="match status" value="1"/>
</dbReference>
<evidence type="ECO:0000256" key="2">
    <source>
        <dbReference type="SAM" id="Phobius"/>
    </source>
</evidence>
<keyword evidence="2" id="KW-0472">Membrane</keyword>
<dbReference type="InterPro" id="IPR012902">
    <property type="entry name" value="N_methyl_site"/>
</dbReference>
<protein>
    <submittedName>
        <fullName evidence="3">Prepilin-type N-terminal cleavage/methylation domain-containing protein</fullName>
    </submittedName>
</protein>
<accession>A0A936ZUD6</accession>
<feature type="compositionally biased region" description="Low complexity" evidence="1">
    <location>
        <begin position="189"/>
        <end position="202"/>
    </location>
</feature>
<comment type="caution">
    <text evidence="3">The sequence shown here is derived from an EMBL/GenBank/DDBJ whole genome shotgun (WGS) entry which is preliminary data.</text>
</comment>
<dbReference type="PROSITE" id="PS00409">
    <property type="entry name" value="PROKAR_NTER_METHYL"/>
    <property type="match status" value="1"/>
</dbReference>
<organism evidence="3 4">
    <name type="scientific">Ramlibacter aurantiacus</name>
    <dbReference type="NCBI Taxonomy" id="2801330"/>
    <lineage>
        <taxon>Bacteria</taxon>
        <taxon>Pseudomonadati</taxon>
        <taxon>Pseudomonadota</taxon>
        <taxon>Betaproteobacteria</taxon>
        <taxon>Burkholderiales</taxon>
        <taxon>Comamonadaceae</taxon>
        <taxon>Ramlibacter</taxon>
    </lineage>
</organism>
<dbReference type="SUPFAM" id="SSF54523">
    <property type="entry name" value="Pili subunits"/>
    <property type="match status" value="1"/>
</dbReference>
<dbReference type="RefSeq" id="WP_201685876.1">
    <property type="nucleotide sequence ID" value="NZ_JAEQNA010000009.1"/>
</dbReference>
<proteinExistence type="predicted"/>
<keyword evidence="2" id="KW-1133">Transmembrane helix</keyword>
<evidence type="ECO:0000313" key="3">
    <source>
        <dbReference type="EMBL" id="MBL0422741.1"/>
    </source>
</evidence>
<evidence type="ECO:0000256" key="1">
    <source>
        <dbReference type="SAM" id="MobiDB-lite"/>
    </source>
</evidence>
<keyword evidence="4" id="KW-1185">Reference proteome</keyword>
<feature type="transmembrane region" description="Helical" evidence="2">
    <location>
        <begin position="12"/>
        <end position="31"/>
    </location>
</feature>
<gene>
    <name evidence="3" type="ORF">JI739_20570</name>
</gene>
<dbReference type="NCBIfam" id="TIGR02532">
    <property type="entry name" value="IV_pilin_GFxxxE"/>
    <property type="match status" value="1"/>
</dbReference>
<keyword evidence="2" id="KW-0812">Transmembrane</keyword>
<name>A0A936ZUD6_9BURK</name>
<sequence>MRRSIPADRGFTLVELLVALFVMSLVALLGWRGLDGMVRTQTITQERADEVLALQVGLAQWQADLDAIVQQPQLDALTWNGRVLRLTRRHPLGGGEGVLVVAWARRVVDGQGTWLRWQSPPLRTRGEVEEAWRRADVWSESPGVDERAREVAVLPLVEWQLFFHRGGAWTNPQSSDAANNPPAQPPQQPAAGQPPARGRATAALPDGVRLVLSIPAGHPLAGVLTVDWAGTSASGGRPS</sequence>
<dbReference type="Proteomes" id="UP000613011">
    <property type="component" value="Unassembled WGS sequence"/>
</dbReference>
<dbReference type="EMBL" id="JAEQNA010000009">
    <property type="protein sequence ID" value="MBL0422741.1"/>
    <property type="molecule type" value="Genomic_DNA"/>
</dbReference>
<dbReference type="AlphaFoldDB" id="A0A936ZUD6"/>